<keyword evidence="5" id="KW-1185">Reference proteome</keyword>
<keyword evidence="1" id="KW-0175">Coiled coil</keyword>
<feature type="signal peptide" evidence="3">
    <location>
        <begin position="1"/>
        <end position="23"/>
    </location>
</feature>
<dbReference type="EMBL" id="JAUCGM010000325">
    <property type="protein sequence ID" value="MDM8562869.1"/>
    <property type="molecule type" value="Genomic_DNA"/>
</dbReference>
<comment type="caution">
    <text evidence="4">The sequence shown here is derived from an EMBL/GenBank/DDBJ whole genome shotgun (WGS) entry which is preliminary data.</text>
</comment>
<keyword evidence="3" id="KW-0732">Signal</keyword>
<dbReference type="Pfam" id="PF06097">
    <property type="entry name" value="DUF945"/>
    <property type="match status" value="1"/>
</dbReference>
<reference evidence="4" key="1">
    <citation type="submission" date="2023-06" db="EMBL/GenBank/DDBJ databases">
        <title>Uncultivated large filamentous bacteria from sulfidic sediments reveal new species and different genomic features in energy metabolism and defense.</title>
        <authorList>
            <person name="Fonseca A."/>
        </authorList>
    </citation>
    <scope>NUCLEOTIDE SEQUENCE</scope>
    <source>
        <strain evidence="4">HSG4</strain>
    </source>
</reference>
<evidence type="ECO:0000313" key="4">
    <source>
        <dbReference type="EMBL" id="MDM8562869.1"/>
    </source>
</evidence>
<sequence length="521" mass="56877">MNKVVQLTAASLFVTGMSLPLWAAVPDAAKSDTENSAPQSDKNAVPDVAPQSKKPVVPNSQVSTPSQDVLRFTLQHRFNGSDPLPIDTIEIPFDKIADQPHILLKALKDNFSKHLEKQKKPVQIDTVLKWLLPEQASKVLVNLPNVSIKTNIGSNGAGESDLVFPAYRREVPESLGKGLIDWKGLDGKFTFIDKFDNLTVAINIAGLMLNEEGKFIAELGKSSFNGAFDTNFELTRMALNFPLIKAGENADNLLSLKDIIASFTVEESPKGLKLGNFDAKVGHVNLTEKGSKIGLINNFAVIGKAKEQNAVVDYSLESKIDKLILPKNMTSGESLEISYVGNLAFRNLDASALLELQKTGRTLKKDDPMMQMVILGKLMEMSPKLMAKSPEIALTQLTVKTPKGNLQGNVSIKLDGKKATSLDQSVLLSALLGQVDFSIGKDLLKQAMISQADYTMQGIAKDKKLTKEQLDNLKSEADKKIKKFLALKWLVDGGDGNYKLVAEFKDKKLTVNGQVIPLPLP</sequence>
<feature type="region of interest" description="Disordered" evidence="2">
    <location>
        <begin position="30"/>
        <end position="63"/>
    </location>
</feature>
<dbReference type="InterPro" id="IPR010352">
    <property type="entry name" value="DUF945"/>
</dbReference>
<evidence type="ECO:0000256" key="3">
    <source>
        <dbReference type="SAM" id="SignalP"/>
    </source>
</evidence>
<feature type="chain" id="PRO_5045565572" evidence="3">
    <location>
        <begin position="24"/>
        <end position="521"/>
    </location>
</feature>
<gene>
    <name evidence="4" type="ORF">QUF54_05895</name>
</gene>
<dbReference type="Proteomes" id="UP001171945">
    <property type="component" value="Unassembled WGS sequence"/>
</dbReference>
<name>A0ABT7VTH2_9GAMM</name>
<feature type="coiled-coil region" evidence="1">
    <location>
        <begin position="456"/>
        <end position="483"/>
    </location>
</feature>
<proteinExistence type="predicted"/>
<organism evidence="4 5">
    <name type="scientific">Candidatus Marithioploca araucensis</name>
    <dbReference type="NCBI Taxonomy" id="70273"/>
    <lineage>
        <taxon>Bacteria</taxon>
        <taxon>Pseudomonadati</taxon>
        <taxon>Pseudomonadota</taxon>
        <taxon>Gammaproteobacteria</taxon>
        <taxon>Thiotrichales</taxon>
        <taxon>Thiotrichaceae</taxon>
        <taxon>Candidatus Marithioploca</taxon>
    </lineage>
</organism>
<protein>
    <submittedName>
        <fullName evidence="4">DUF945 family protein</fullName>
    </submittedName>
</protein>
<accession>A0ABT7VTH2</accession>
<evidence type="ECO:0000313" key="5">
    <source>
        <dbReference type="Proteomes" id="UP001171945"/>
    </source>
</evidence>
<evidence type="ECO:0000256" key="2">
    <source>
        <dbReference type="SAM" id="MobiDB-lite"/>
    </source>
</evidence>
<evidence type="ECO:0000256" key="1">
    <source>
        <dbReference type="SAM" id="Coils"/>
    </source>
</evidence>